<keyword evidence="5" id="KW-0539">Nucleus</keyword>
<sequence length="911" mass="99441">MLDGHRQPGSKKNQQQASSKPTRVAELERRLEHLTSRLDSVSRQQALRRDINLAGSAPESVPGFKDPMQPTKPLDVFRTYAQRGYMYPARHIFPIDNAKHNTPAPDQEKNAGVEPRNQPPSQPTYSQQYSSIPSPSVEESSPPPGSSAPTRSGTNRAANGDSQPPYTMFPNICAPQQRPGIKKAPKASKTAQNTVVNHHQDAAATVGAVGTPASLLPPTPATLDTEGMWPTSDEAEIMLSEFRNVLMPLFPFVIIPDFVTSEQLRCGRPMLWKAVMMAACQLDGARQMVLGNQLLGELATAAFLQPRRKLETLQAVLILVGWFHYNINSFQLFNLIYLARAMCVSLSISEPMPSQGAPRRERVGADLGEHNSSTNGAYDNSINAERNDARGPDDSHGNSSNGFDPRRPTSASSPVALEQMRTFAGTFYLVALATTTSKRPDGMMNSPYLETCCQVIGRQLEYPTDGYLLQLVRIQQLSQSISMAHSLRTEGMQMGLSLHQLMQNLRQQLAAFKAQIPKAYSKDVNLVGHFHTAEILLYETAIQEVTGPPSLNNEALSESDRLELLWACTHAIKNLMHNRFQDHITDQPRSLCLASLDYMFAFLTALKLMTLQTPGWDGRRVRWELAFDDLIDRQIFDLQMMAERRGQKRMCLSPEKAATPAPDWNSEMGGASLPTASTGEVSSGPVHGVSNSSSSSNSRHTAGEKDSNGAGAAKPGAPTTLADPLDPFTRLVGRLTELKSMISKELDKLPDADSRPHNFGSAGVNTRAPVPSIPTMDAAIAARYGPAPEHTLNHSDADMDMVSPSDSHSSRSKTDSHAYVGAATAQQDAQQQTHLSLPSTMQALGLETPFDAIPINAEPILSFADATIDYMQNMDGSGMPDLFGTPGWESTLHADLATSSFYDSWGSQINL</sequence>
<evidence type="ECO:0000256" key="2">
    <source>
        <dbReference type="ARBA" id="ARBA00023015"/>
    </source>
</evidence>
<accession>A0ABP0E0P3</accession>
<evidence type="ECO:0000313" key="8">
    <source>
        <dbReference type="Proteomes" id="UP001642502"/>
    </source>
</evidence>
<dbReference type="EMBL" id="CAWUON010000131">
    <property type="protein sequence ID" value="CAK7274128.1"/>
    <property type="molecule type" value="Genomic_DNA"/>
</dbReference>
<evidence type="ECO:0000256" key="5">
    <source>
        <dbReference type="ARBA" id="ARBA00023242"/>
    </source>
</evidence>
<reference evidence="7 8" key="1">
    <citation type="submission" date="2024-01" db="EMBL/GenBank/DDBJ databases">
        <authorList>
            <person name="Allen C."/>
            <person name="Tagirdzhanova G."/>
        </authorList>
    </citation>
    <scope>NUCLEOTIDE SEQUENCE [LARGE SCALE GENOMIC DNA]</scope>
    <source>
        <strain evidence="7 8">CBS 119000</strain>
    </source>
</reference>
<feature type="compositionally biased region" description="Polar residues" evidence="6">
    <location>
        <begin position="10"/>
        <end position="21"/>
    </location>
</feature>
<dbReference type="PANTHER" id="PTHR31845">
    <property type="entry name" value="FINGER DOMAIN PROTEIN, PUTATIVE-RELATED"/>
    <property type="match status" value="1"/>
</dbReference>
<gene>
    <name evidence="7" type="ORF">SEPCBS119000_006011</name>
</gene>
<feature type="region of interest" description="Disordered" evidence="6">
    <location>
        <begin position="791"/>
        <end position="818"/>
    </location>
</feature>
<feature type="region of interest" description="Disordered" evidence="6">
    <location>
        <begin position="649"/>
        <end position="726"/>
    </location>
</feature>
<feature type="region of interest" description="Disordered" evidence="6">
    <location>
        <begin position="96"/>
        <end position="189"/>
    </location>
</feature>
<organism evidence="7 8">
    <name type="scientific">Sporothrix epigloea</name>
    <dbReference type="NCBI Taxonomy" id="1892477"/>
    <lineage>
        <taxon>Eukaryota</taxon>
        <taxon>Fungi</taxon>
        <taxon>Dikarya</taxon>
        <taxon>Ascomycota</taxon>
        <taxon>Pezizomycotina</taxon>
        <taxon>Sordariomycetes</taxon>
        <taxon>Sordariomycetidae</taxon>
        <taxon>Ophiostomatales</taxon>
        <taxon>Ophiostomataceae</taxon>
        <taxon>Sporothrix</taxon>
    </lineage>
</organism>
<dbReference type="InterPro" id="IPR051089">
    <property type="entry name" value="prtT"/>
</dbReference>
<feature type="compositionally biased region" description="Polar residues" evidence="6">
    <location>
        <begin position="153"/>
        <end position="165"/>
    </location>
</feature>
<feature type="compositionally biased region" description="Low complexity" evidence="6">
    <location>
        <begin position="123"/>
        <end position="140"/>
    </location>
</feature>
<evidence type="ECO:0000256" key="3">
    <source>
        <dbReference type="ARBA" id="ARBA00023125"/>
    </source>
</evidence>
<feature type="compositionally biased region" description="Low complexity" evidence="6">
    <location>
        <begin position="681"/>
        <end position="698"/>
    </location>
</feature>
<proteinExistence type="predicted"/>
<protein>
    <recommendedName>
        <fullName evidence="9">C6 zinc finger domain containing protein</fullName>
    </recommendedName>
</protein>
<feature type="region of interest" description="Disordered" evidence="6">
    <location>
        <begin position="1"/>
        <end position="24"/>
    </location>
</feature>
<feature type="compositionally biased region" description="Basic and acidic residues" evidence="6">
    <location>
        <begin position="385"/>
        <end position="396"/>
    </location>
</feature>
<feature type="region of interest" description="Disordered" evidence="6">
    <location>
        <begin position="366"/>
        <end position="414"/>
    </location>
</feature>
<evidence type="ECO:0000313" key="7">
    <source>
        <dbReference type="EMBL" id="CAK7274128.1"/>
    </source>
</evidence>
<keyword evidence="3" id="KW-0238">DNA-binding</keyword>
<dbReference type="PANTHER" id="PTHR31845:SF10">
    <property type="entry name" value="ZN(II)2CYS6 TRANSCRIPTION FACTOR (EUROFUNG)"/>
    <property type="match status" value="1"/>
</dbReference>
<name>A0ABP0E0P3_9PEZI</name>
<keyword evidence="8" id="KW-1185">Reference proteome</keyword>
<evidence type="ECO:0008006" key="9">
    <source>
        <dbReference type="Google" id="ProtNLM"/>
    </source>
</evidence>
<dbReference type="CDD" id="cd12148">
    <property type="entry name" value="fungal_TF_MHR"/>
    <property type="match status" value="1"/>
</dbReference>
<evidence type="ECO:0000256" key="1">
    <source>
        <dbReference type="ARBA" id="ARBA00004123"/>
    </source>
</evidence>
<keyword evidence="2" id="KW-0805">Transcription regulation</keyword>
<keyword evidence="4" id="KW-0804">Transcription</keyword>
<dbReference type="Proteomes" id="UP001642502">
    <property type="component" value="Unassembled WGS sequence"/>
</dbReference>
<evidence type="ECO:0000256" key="4">
    <source>
        <dbReference type="ARBA" id="ARBA00023163"/>
    </source>
</evidence>
<feature type="compositionally biased region" description="Polar residues" evidence="6">
    <location>
        <begin position="370"/>
        <end position="384"/>
    </location>
</feature>
<feature type="compositionally biased region" description="Low complexity" evidence="6">
    <location>
        <begin position="709"/>
        <end position="722"/>
    </location>
</feature>
<comment type="caution">
    <text evidence="7">The sequence shown here is derived from an EMBL/GenBank/DDBJ whole genome shotgun (WGS) entry which is preliminary data.</text>
</comment>
<comment type="subcellular location">
    <subcellularLocation>
        <location evidence="1">Nucleus</location>
    </subcellularLocation>
</comment>
<evidence type="ECO:0000256" key="6">
    <source>
        <dbReference type="SAM" id="MobiDB-lite"/>
    </source>
</evidence>